<accession>A0A374MZP8</accession>
<dbReference type="PANTHER" id="PTHR12526:SF630">
    <property type="entry name" value="GLYCOSYLTRANSFERASE"/>
    <property type="match status" value="1"/>
</dbReference>
<gene>
    <name evidence="3" type="ORF">DXD90_08510</name>
    <name evidence="2" type="ORF">GAQ34_02480</name>
</gene>
<protein>
    <submittedName>
        <fullName evidence="3">Glycosyltransferase family 4 protein</fullName>
    </submittedName>
</protein>
<reference evidence="3 4" key="1">
    <citation type="submission" date="2018-08" db="EMBL/GenBank/DDBJ databases">
        <title>A genome reference for cultivated species of the human gut microbiota.</title>
        <authorList>
            <person name="Zou Y."/>
            <person name="Xue W."/>
            <person name="Luo G."/>
        </authorList>
    </citation>
    <scope>NUCLEOTIDE SEQUENCE [LARGE SCALE GENOMIC DNA]</scope>
    <source>
        <strain evidence="3 4">TM10-17</strain>
    </source>
</reference>
<dbReference type="SUPFAM" id="SSF53756">
    <property type="entry name" value="UDP-Glycosyltransferase/glycogen phosphorylase"/>
    <property type="match status" value="1"/>
</dbReference>
<comment type="caution">
    <text evidence="3">The sequence shown here is derived from an EMBL/GenBank/DDBJ whole genome shotgun (WGS) entry which is preliminary data.</text>
</comment>
<dbReference type="CDD" id="cd03820">
    <property type="entry name" value="GT4_AmsD-like"/>
    <property type="match status" value="1"/>
</dbReference>
<name>A0A374MZP8_BACUN</name>
<dbReference type="Proteomes" id="UP000263754">
    <property type="component" value="Unassembled WGS sequence"/>
</dbReference>
<sequence length="354" mass="41179">MKQKIVFFTARDLSNVGGGERMLSLIANGLCDSFSITILTPYEAESFYPFDERITIENLGFKNRKLSVLRKLQYFPILRKLQCFLHQTDICRFIACSSMAIILTSIIGNKDDERLMAWIHTSFYHPTPFYLRKIMLSNLYKFKIVCINSMDMEQYRKYATDVIKIPNPLPFTTEIKSRCNMKRLIAVGRLEKWKRFDLMIKSCARVLSEYDDWVLDIYGQDDGEKKRLNALIKENNMQGRIRLHAPVENIQSEYIKSSIFVTTSRIEAFSLVLLEACESGIPCIAYDVPSGPRDIVQNGYNGYLIQELNNESFELQLSKLMESETLRKKMGKNAILKAQEFEFAKILDLWKRQL</sequence>
<organism evidence="3 4">
    <name type="scientific">Bacteroides uniformis</name>
    <dbReference type="NCBI Taxonomy" id="820"/>
    <lineage>
        <taxon>Bacteria</taxon>
        <taxon>Pseudomonadati</taxon>
        <taxon>Bacteroidota</taxon>
        <taxon>Bacteroidia</taxon>
        <taxon>Bacteroidales</taxon>
        <taxon>Bacteroidaceae</taxon>
        <taxon>Bacteroides</taxon>
    </lineage>
</organism>
<dbReference type="AlphaFoldDB" id="A0A374MZP8"/>
<dbReference type="Pfam" id="PF00534">
    <property type="entry name" value="Glycos_transf_1"/>
    <property type="match status" value="1"/>
</dbReference>
<dbReference type="RefSeq" id="WP_117963182.1">
    <property type="nucleotide sequence ID" value="NZ_DAWDFC010000012.1"/>
</dbReference>
<dbReference type="InterPro" id="IPR001296">
    <property type="entry name" value="Glyco_trans_1"/>
</dbReference>
<dbReference type="EMBL" id="QSOF01000009">
    <property type="protein sequence ID" value="RGI76848.1"/>
    <property type="molecule type" value="Genomic_DNA"/>
</dbReference>
<evidence type="ECO:0000313" key="3">
    <source>
        <dbReference type="EMBL" id="RGI76848.1"/>
    </source>
</evidence>
<evidence type="ECO:0000259" key="1">
    <source>
        <dbReference type="Pfam" id="PF00534"/>
    </source>
</evidence>
<dbReference type="Gene3D" id="3.40.50.2000">
    <property type="entry name" value="Glycogen Phosphorylase B"/>
    <property type="match status" value="2"/>
</dbReference>
<evidence type="ECO:0000313" key="4">
    <source>
        <dbReference type="Proteomes" id="UP000263754"/>
    </source>
</evidence>
<keyword evidence="3" id="KW-0808">Transferase</keyword>
<reference evidence="2 5" key="2">
    <citation type="journal article" date="2019" name="Nat. Med.">
        <title>A library of human gut bacterial isolates paired with longitudinal multiomics data enables mechanistic microbiome research.</title>
        <authorList>
            <person name="Poyet M."/>
            <person name="Groussin M."/>
            <person name="Gibbons S.M."/>
            <person name="Avila-Pacheco J."/>
            <person name="Jiang X."/>
            <person name="Kearney S.M."/>
            <person name="Perrotta A.R."/>
            <person name="Berdy B."/>
            <person name="Zhao S."/>
            <person name="Lieberman T.D."/>
            <person name="Swanson P.K."/>
            <person name="Smith M."/>
            <person name="Roesemann S."/>
            <person name="Alexander J.E."/>
            <person name="Rich S.A."/>
            <person name="Livny J."/>
            <person name="Vlamakis H."/>
            <person name="Clish C."/>
            <person name="Bullock K."/>
            <person name="Deik A."/>
            <person name="Scott J."/>
            <person name="Pierce K.A."/>
            <person name="Xavier R.J."/>
            <person name="Alm E.J."/>
        </authorList>
    </citation>
    <scope>NUCLEOTIDE SEQUENCE [LARGE SCALE GENOMIC DNA]</scope>
    <source>
        <strain evidence="2 5">BIOML-A21</strain>
    </source>
</reference>
<feature type="domain" description="Glycosyl transferase family 1" evidence="1">
    <location>
        <begin position="182"/>
        <end position="335"/>
    </location>
</feature>
<proteinExistence type="predicted"/>
<dbReference type="PANTHER" id="PTHR12526">
    <property type="entry name" value="GLYCOSYLTRANSFERASE"/>
    <property type="match status" value="1"/>
</dbReference>
<evidence type="ECO:0000313" key="5">
    <source>
        <dbReference type="Proteomes" id="UP000442334"/>
    </source>
</evidence>
<dbReference type="GO" id="GO:0016757">
    <property type="term" value="F:glycosyltransferase activity"/>
    <property type="evidence" value="ECO:0007669"/>
    <property type="project" value="InterPro"/>
</dbReference>
<evidence type="ECO:0000313" key="2">
    <source>
        <dbReference type="EMBL" id="KAB4187612.1"/>
    </source>
</evidence>
<dbReference type="EMBL" id="WCUA01000002">
    <property type="protein sequence ID" value="KAB4187612.1"/>
    <property type="molecule type" value="Genomic_DNA"/>
</dbReference>
<dbReference type="Proteomes" id="UP000442334">
    <property type="component" value="Unassembled WGS sequence"/>
</dbReference>